<dbReference type="AlphaFoldDB" id="A0A915K895"/>
<dbReference type="WBParaSite" id="nRc.2.0.1.t34584-RA">
    <property type="protein sequence ID" value="nRc.2.0.1.t34584-RA"/>
    <property type="gene ID" value="nRc.2.0.1.g34584"/>
</dbReference>
<evidence type="ECO:0000313" key="2">
    <source>
        <dbReference type="Proteomes" id="UP000887565"/>
    </source>
</evidence>
<dbReference type="PANTHER" id="PTHR45728:SF3">
    <property type="entry name" value="ACETYL-COA CARBOXYLASE"/>
    <property type="match status" value="1"/>
</dbReference>
<dbReference type="OMA" id="RKVEPFH"/>
<protein>
    <submittedName>
        <fullName evidence="3">Acetyl-CoA carboxylase central domain-containing protein</fullName>
    </submittedName>
</protein>
<dbReference type="GO" id="GO:0005739">
    <property type="term" value="C:mitochondrion"/>
    <property type="evidence" value="ECO:0007669"/>
    <property type="project" value="TreeGrafter"/>
</dbReference>
<evidence type="ECO:0000259" key="1">
    <source>
        <dbReference type="Pfam" id="PF08326"/>
    </source>
</evidence>
<keyword evidence="2" id="KW-1185">Reference proteome</keyword>
<dbReference type="Proteomes" id="UP000887565">
    <property type="component" value="Unplaced"/>
</dbReference>
<feature type="domain" description="Acetyl-CoA carboxylase central" evidence="1">
    <location>
        <begin position="1"/>
        <end position="271"/>
    </location>
</feature>
<dbReference type="GO" id="GO:0003989">
    <property type="term" value="F:acetyl-CoA carboxylase activity"/>
    <property type="evidence" value="ECO:0007669"/>
    <property type="project" value="InterPro"/>
</dbReference>
<dbReference type="GO" id="GO:0006633">
    <property type="term" value="P:fatty acid biosynthetic process"/>
    <property type="evidence" value="ECO:0007669"/>
    <property type="project" value="InterPro"/>
</dbReference>
<dbReference type="PANTHER" id="PTHR45728">
    <property type="entry name" value="ACETYL-COA CARBOXYLASE, ISOFORM A"/>
    <property type="match status" value="1"/>
</dbReference>
<dbReference type="InterPro" id="IPR049076">
    <property type="entry name" value="ACCA"/>
</dbReference>
<dbReference type="Pfam" id="PF08326">
    <property type="entry name" value="ACC_central"/>
    <property type="match status" value="1"/>
</dbReference>
<organism evidence="2 3">
    <name type="scientific">Romanomermis culicivorax</name>
    <name type="common">Nematode worm</name>
    <dbReference type="NCBI Taxonomy" id="13658"/>
    <lineage>
        <taxon>Eukaryota</taxon>
        <taxon>Metazoa</taxon>
        <taxon>Ecdysozoa</taxon>
        <taxon>Nematoda</taxon>
        <taxon>Enoplea</taxon>
        <taxon>Dorylaimia</taxon>
        <taxon>Mermithida</taxon>
        <taxon>Mermithoidea</taxon>
        <taxon>Mermithidae</taxon>
        <taxon>Romanomermis</taxon>
    </lineage>
</organism>
<name>A0A915K895_ROMCU</name>
<reference evidence="3" key="1">
    <citation type="submission" date="2022-11" db="UniProtKB">
        <authorList>
            <consortium name="WormBaseParasite"/>
        </authorList>
    </citation>
    <scope>IDENTIFICATION</scope>
</reference>
<proteinExistence type="predicted"/>
<dbReference type="InterPro" id="IPR013537">
    <property type="entry name" value="AcCoA_COase_cen"/>
</dbReference>
<sequence length="271" mass="31438">ATRYDGIFPVHSPIPLHTEKLPQTFRDLLDTIKYVLDGYTMPEPPFSQELRECVERLFLILKDPQLPLFELQDAMAVISGRIPPEVEKQVRQLMTNYAGNITSVLCQFPSQHIAEVIDKYASKLQKKQEREVFFMTTQALLSLVQRYRGGTRGHLKIVIQDILKQYLSTELFFEHHQYDKSVTMLRDRYKDDMAKVTRAIFSHSQINKKNQLIILLMDHISSHEPGLTEELREVLSELTTLGKAEHSKVALRARQILIASHQPSYDTRHNQ</sequence>
<dbReference type="GO" id="GO:0005524">
    <property type="term" value="F:ATP binding"/>
    <property type="evidence" value="ECO:0007669"/>
    <property type="project" value="InterPro"/>
</dbReference>
<accession>A0A915K895</accession>
<evidence type="ECO:0000313" key="3">
    <source>
        <dbReference type="WBParaSite" id="nRc.2.0.1.t34584-RA"/>
    </source>
</evidence>